<dbReference type="EMBL" id="NEDP02003393">
    <property type="protein sequence ID" value="OWF48752.1"/>
    <property type="molecule type" value="Genomic_DNA"/>
</dbReference>
<comment type="caution">
    <text evidence="2">The sequence shown here is derived from an EMBL/GenBank/DDBJ whole genome shotgun (WGS) entry which is preliminary data.</text>
</comment>
<dbReference type="OrthoDB" id="6092018at2759"/>
<evidence type="ECO:0000313" key="2">
    <source>
        <dbReference type="EMBL" id="OWF48752.1"/>
    </source>
</evidence>
<feature type="chain" id="PRO_5013007468" evidence="1">
    <location>
        <begin position="20"/>
        <end position="156"/>
    </location>
</feature>
<gene>
    <name evidence="2" type="ORF">KP79_PYT11969</name>
</gene>
<reference evidence="2 3" key="1">
    <citation type="journal article" date="2017" name="Nat. Ecol. Evol.">
        <title>Scallop genome provides insights into evolution of bilaterian karyotype and development.</title>
        <authorList>
            <person name="Wang S."/>
            <person name="Zhang J."/>
            <person name="Jiao W."/>
            <person name="Li J."/>
            <person name="Xun X."/>
            <person name="Sun Y."/>
            <person name="Guo X."/>
            <person name="Huan P."/>
            <person name="Dong B."/>
            <person name="Zhang L."/>
            <person name="Hu X."/>
            <person name="Sun X."/>
            <person name="Wang J."/>
            <person name="Zhao C."/>
            <person name="Wang Y."/>
            <person name="Wang D."/>
            <person name="Huang X."/>
            <person name="Wang R."/>
            <person name="Lv J."/>
            <person name="Li Y."/>
            <person name="Zhang Z."/>
            <person name="Liu B."/>
            <person name="Lu W."/>
            <person name="Hui Y."/>
            <person name="Liang J."/>
            <person name="Zhou Z."/>
            <person name="Hou R."/>
            <person name="Li X."/>
            <person name="Liu Y."/>
            <person name="Li H."/>
            <person name="Ning X."/>
            <person name="Lin Y."/>
            <person name="Zhao L."/>
            <person name="Xing Q."/>
            <person name="Dou J."/>
            <person name="Li Y."/>
            <person name="Mao J."/>
            <person name="Guo H."/>
            <person name="Dou H."/>
            <person name="Li T."/>
            <person name="Mu C."/>
            <person name="Jiang W."/>
            <person name="Fu Q."/>
            <person name="Fu X."/>
            <person name="Miao Y."/>
            <person name="Liu J."/>
            <person name="Yu Q."/>
            <person name="Li R."/>
            <person name="Liao H."/>
            <person name="Li X."/>
            <person name="Kong Y."/>
            <person name="Jiang Z."/>
            <person name="Chourrout D."/>
            <person name="Li R."/>
            <person name="Bao Z."/>
        </authorList>
    </citation>
    <scope>NUCLEOTIDE SEQUENCE [LARGE SCALE GENOMIC DNA]</scope>
    <source>
        <strain evidence="2 3">PY_sf001</strain>
    </source>
</reference>
<keyword evidence="1" id="KW-0732">Signal</keyword>
<keyword evidence="3" id="KW-1185">Reference proteome</keyword>
<feature type="signal peptide" evidence="1">
    <location>
        <begin position="1"/>
        <end position="19"/>
    </location>
</feature>
<name>A0A210QJ46_MIZYE</name>
<organism evidence="2 3">
    <name type="scientific">Mizuhopecten yessoensis</name>
    <name type="common">Japanese scallop</name>
    <name type="synonym">Patinopecten yessoensis</name>
    <dbReference type="NCBI Taxonomy" id="6573"/>
    <lineage>
        <taxon>Eukaryota</taxon>
        <taxon>Metazoa</taxon>
        <taxon>Spiralia</taxon>
        <taxon>Lophotrochozoa</taxon>
        <taxon>Mollusca</taxon>
        <taxon>Bivalvia</taxon>
        <taxon>Autobranchia</taxon>
        <taxon>Pteriomorphia</taxon>
        <taxon>Pectinida</taxon>
        <taxon>Pectinoidea</taxon>
        <taxon>Pectinidae</taxon>
        <taxon>Mizuhopecten</taxon>
    </lineage>
</organism>
<evidence type="ECO:0000256" key="1">
    <source>
        <dbReference type="SAM" id="SignalP"/>
    </source>
</evidence>
<accession>A0A210QJ46</accession>
<protein>
    <submittedName>
        <fullName evidence="2">Uncharacterized protein</fullName>
    </submittedName>
</protein>
<dbReference type="AlphaFoldDB" id="A0A210QJ46"/>
<sequence>MRCTVYVVFTIGLSILANAAQIHQLLHDGLCLCVADSDVYARTGPGPQYLIAGTLQVNECFVSNGGLSHEGFEDGQSWYELKQIKGQFAWVDGFHLRAKNASYCPNTGAVVLSGAQNIPTCLTHVGLFQEGDMVHQSGKVCRCHNSQLLCPNTLIG</sequence>
<proteinExistence type="predicted"/>
<dbReference type="Proteomes" id="UP000242188">
    <property type="component" value="Unassembled WGS sequence"/>
</dbReference>
<evidence type="ECO:0000313" key="3">
    <source>
        <dbReference type="Proteomes" id="UP000242188"/>
    </source>
</evidence>